<dbReference type="Proteomes" id="UP000055611">
    <property type="component" value="Chromosome"/>
</dbReference>
<keyword evidence="2" id="KW-1185">Reference proteome</keyword>
<sequence>MGKAEQVRNLKEYAGWIHTMKNNPPWADKAKTPAQKVQGVTHPAGESVGSEILGSLMKDSKVKGLRSVGQGLGRVGPILDILTSPKDAW</sequence>
<organism evidence="1 2">
    <name type="scientific">Pseudodesulfovibrio indicus</name>
    <dbReference type="NCBI Taxonomy" id="1716143"/>
    <lineage>
        <taxon>Bacteria</taxon>
        <taxon>Pseudomonadati</taxon>
        <taxon>Thermodesulfobacteriota</taxon>
        <taxon>Desulfovibrionia</taxon>
        <taxon>Desulfovibrionales</taxon>
        <taxon>Desulfovibrionaceae</taxon>
    </lineage>
</organism>
<reference evidence="1 2" key="1">
    <citation type="journal article" date="2016" name="Front. Microbiol.">
        <title>Genome Sequence of the Piezophilic, Mesophilic Sulfate-Reducing Bacterium Desulfovibrio indicus J2T.</title>
        <authorList>
            <person name="Cao J."/>
            <person name="Maignien L."/>
            <person name="Shao Z."/>
            <person name="Alain K."/>
            <person name="Jebbar M."/>
        </authorList>
    </citation>
    <scope>NUCLEOTIDE SEQUENCE [LARGE SCALE GENOMIC DNA]</scope>
    <source>
        <strain evidence="1 2">J2</strain>
    </source>
</reference>
<gene>
    <name evidence="1" type="ORF">AWY79_03010</name>
</gene>
<proteinExistence type="predicted"/>
<protein>
    <submittedName>
        <fullName evidence="1">Uncharacterized protein</fullName>
    </submittedName>
</protein>
<name>A0ABN4LWS8_9BACT</name>
<accession>A0ABN4LWS8</accession>
<evidence type="ECO:0000313" key="1">
    <source>
        <dbReference type="EMBL" id="AMK10156.1"/>
    </source>
</evidence>
<evidence type="ECO:0000313" key="2">
    <source>
        <dbReference type="Proteomes" id="UP000055611"/>
    </source>
</evidence>
<dbReference type="RefSeq" id="WP_066800077.1">
    <property type="nucleotide sequence ID" value="NZ_CP014206.1"/>
</dbReference>
<dbReference type="EMBL" id="CP014206">
    <property type="protein sequence ID" value="AMK10156.1"/>
    <property type="molecule type" value="Genomic_DNA"/>
</dbReference>